<dbReference type="PANTHER" id="PTHR32432:SF3">
    <property type="entry name" value="ETHANOLAMINE UTILIZATION PROTEIN EUTJ"/>
    <property type="match status" value="1"/>
</dbReference>
<dbReference type="PANTHER" id="PTHR32432">
    <property type="entry name" value="CELL DIVISION PROTEIN FTSA-RELATED"/>
    <property type="match status" value="1"/>
</dbReference>
<evidence type="ECO:0000313" key="2">
    <source>
        <dbReference type="EMBL" id="TDQ49425.1"/>
    </source>
</evidence>
<comment type="caution">
    <text evidence="2">The sequence shown here is derived from an EMBL/GenBank/DDBJ whole genome shotgun (WGS) entry which is preliminary data.</text>
</comment>
<gene>
    <name evidence="2" type="ORF">EV696_104130</name>
</gene>
<evidence type="ECO:0000313" key="3">
    <source>
        <dbReference type="Proteomes" id="UP000295375"/>
    </source>
</evidence>
<dbReference type="SUPFAM" id="SSF53067">
    <property type="entry name" value="Actin-like ATPase domain"/>
    <property type="match status" value="2"/>
</dbReference>
<dbReference type="InterPro" id="IPR050696">
    <property type="entry name" value="FtsA/MreB"/>
</dbReference>
<dbReference type="AlphaFoldDB" id="A0A4R6UVF9"/>
<dbReference type="CDD" id="cd24049">
    <property type="entry name" value="ASKHA_NBD_PilM"/>
    <property type="match status" value="1"/>
</dbReference>
<dbReference type="PIRSF" id="PIRSF019169">
    <property type="entry name" value="PilM"/>
    <property type="match status" value="1"/>
</dbReference>
<dbReference type="InterPro" id="IPR005883">
    <property type="entry name" value="PilM"/>
</dbReference>
<accession>A0A4R6UVF9</accession>
<dbReference type="GO" id="GO:0051301">
    <property type="term" value="P:cell division"/>
    <property type="evidence" value="ECO:0007669"/>
    <property type="project" value="InterPro"/>
</dbReference>
<dbReference type="SMART" id="SM00842">
    <property type="entry name" value="FtsA"/>
    <property type="match status" value="1"/>
</dbReference>
<keyword evidence="3" id="KW-1185">Reference proteome</keyword>
<feature type="domain" description="SHS2" evidence="1">
    <location>
        <begin position="13"/>
        <end position="180"/>
    </location>
</feature>
<dbReference type="InterPro" id="IPR043129">
    <property type="entry name" value="ATPase_NBD"/>
</dbReference>
<dbReference type="EMBL" id="SNYM01000004">
    <property type="protein sequence ID" value="TDQ49425.1"/>
    <property type="molecule type" value="Genomic_DNA"/>
</dbReference>
<proteinExistence type="predicted"/>
<dbReference type="NCBIfam" id="TIGR01175">
    <property type="entry name" value="pilM"/>
    <property type="match status" value="1"/>
</dbReference>
<dbReference type="Pfam" id="PF11104">
    <property type="entry name" value="PilM_2"/>
    <property type="match status" value="1"/>
</dbReference>
<name>A0A4R6UVF9_9GAMM</name>
<evidence type="ECO:0000259" key="1">
    <source>
        <dbReference type="SMART" id="SM00842"/>
    </source>
</evidence>
<organism evidence="2 3">
    <name type="scientific">Permianibacter aggregans</name>
    <dbReference type="NCBI Taxonomy" id="1510150"/>
    <lineage>
        <taxon>Bacteria</taxon>
        <taxon>Pseudomonadati</taxon>
        <taxon>Pseudomonadota</taxon>
        <taxon>Gammaproteobacteria</taxon>
        <taxon>Pseudomonadales</taxon>
        <taxon>Pseudomonadaceae</taxon>
        <taxon>Permianibacter</taxon>
    </lineage>
</organism>
<sequence length="355" mass="38636">MLAQLFGKKKIPLIGLDISSTSCKLLELGKVGSRYRVEAYAVEPLPPDAVVERDIKDTAAVGEAIRRVLARAGTSCKHAAVAVAGSAVITRNIQVDKDLSEDEIESQIQIEADQYIPYPLEEVALDFSVLGESEKAPDKLEVLVAASRSENVDTRVEALEIAGLKARVVDVESFAMERAFQLISGQMPNRGEDRVIAVVDMGASMTSLSVMRNFKTIYTREQVFGGTQLTEEIQRRYGLSYEEAGMAKKQGGLPDDYETEVLQPFKESIIQQISRSLQFFYAASQYGEIDHIVLAGGCAAIEGLDELVQERLGTSTSLANPFADMSIASRVNAQQLASDAPSLMISCGLALRSFD</sequence>
<protein>
    <submittedName>
        <fullName evidence="2">Type IV pilus assembly protein PilM</fullName>
    </submittedName>
</protein>
<dbReference type="InterPro" id="IPR003494">
    <property type="entry name" value="SHS2_FtsA"/>
</dbReference>
<dbReference type="Gene3D" id="3.30.1490.300">
    <property type="match status" value="1"/>
</dbReference>
<dbReference type="Gene3D" id="3.30.420.40">
    <property type="match status" value="2"/>
</dbReference>
<reference evidence="2 3" key="1">
    <citation type="submission" date="2019-03" db="EMBL/GenBank/DDBJ databases">
        <title>Genomic Encyclopedia of Type Strains, Phase IV (KMG-IV): sequencing the most valuable type-strain genomes for metagenomic binning, comparative biology and taxonomic classification.</title>
        <authorList>
            <person name="Goeker M."/>
        </authorList>
    </citation>
    <scope>NUCLEOTIDE SEQUENCE [LARGE SCALE GENOMIC DNA]</scope>
    <source>
        <strain evidence="2 3">DSM 103792</strain>
    </source>
</reference>
<dbReference type="Proteomes" id="UP000295375">
    <property type="component" value="Unassembled WGS sequence"/>
</dbReference>